<dbReference type="EMBL" id="AHZU02001757">
    <property type="protein sequence ID" value="KFG29277.1"/>
    <property type="molecule type" value="Genomic_DNA"/>
</dbReference>
<proteinExistence type="predicted"/>
<dbReference type="AlphaFoldDB" id="A0A086JAV9"/>
<sequence length="75" mass="8249">MSLSDHSWVLVAATPRQASARTIGALNGATGVESVSWGDIGLLDSQALYLTVVSSFRMIRGLRVAYCYSWMQRRL</sequence>
<protein>
    <submittedName>
        <fullName evidence="1">Uncharacterized protein</fullName>
    </submittedName>
</protein>
<dbReference type="VEuPathDB" id="ToxoDB:TGDOM2_317830"/>
<comment type="caution">
    <text evidence="1">The sequence shown here is derived from an EMBL/GenBank/DDBJ whole genome shotgun (WGS) entry which is preliminary data.</text>
</comment>
<reference evidence="1 2" key="1">
    <citation type="submission" date="2014-02" db="EMBL/GenBank/DDBJ databases">
        <authorList>
            <person name="Sibley D."/>
            <person name="Venepally P."/>
            <person name="Karamycheva S."/>
            <person name="Hadjithomas M."/>
            <person name="Khan A."/>
            <person name="Brunk B."/>
            <person name="Roos D."/>
            <person name="Caler E."/>
            <person name="Lorenzi H."/>
        </authorList>
    </citation>
    <scope>NUCLEOTIDE SEQUENCE [LARGE SCALE GENOMIC DNA]</scope>
    <source>
        <strain evidence="1 2">GAB2-2007-GAL-DOM2</strain>
    </source>
</reference>
<organism evidence="1 2">
    <name type="scientific">Toxoplasma gondii GAB2-2007-GAL-DOM2</name>
    <dbReference type="NCBI Taxonomy" id="1130820"/>
    <lineage>
        <taxon>Eukaryota</taxon>
        <taxon>Sar</taxon>
        <taxon>Alveolata</taxon>
        <taxon>Apicomplexa</taxon>
        <taxon>Conoidasida</taxon>
        <taxon>Coccidia</taxon>
        <taxon>Eucoccidiorida</taxon>
        <taxon>Eimeriorina</taxon>
        <taxon>Sarcocystidae</taxon>
        <taxon>Toxoplasma</taxon>
    </lineage>
</organism>
<dbReference type="Proteomes" id="UP000028837">
    <property type="component" value="Unassembled WGS sequence"/>
</dbReference>
<gene>
    <name evidence="1" type="ORF">TGDOM2_317830</name>
</gene>
<accession>A0A086JAV9</accession>
<evidence type="ECO:0000313" key="1">
    <source>
        <dbReference type="EMBL" id="KFG29277.1"/>
    </source>
</evidence>
<evidence type="ECO:0000313" key="2">
    <source>
        <dbReference type="Proteomes" id="UP000028837"/>
    </source>
</evidence>
<name>A0A086JAV9_TOXGO</name>